<comment type="catalytic activity">
    <reaction evidence="1">
        <text>4-hydroxy-4-methyl-2-oxoglutarate = 2 pyruvate</text>
        <dbReference type="Rhea" id="RHEA:22748"/>
        <dbReference type="ChEBI" id="CHEBI:15361"/>
        <dbReference type="ChEBI" id="CHEBI:58276"/>
        <dbReference type="EC" id="4.1.3.17"/>
    </reaction>
</comment>
<feature type="binding site" evidence="13">
    <location>
        <position position="122"/>
    </location>
    <ligand>
        <name>Mg(2+)</name>
        <dbReference type="ChEBI" id="CHEBI:18420"/>
    </ligand>
</feature>
<evidence type="ECO:0000256" key="3">
    <source>
        <dbReference type="ARBA" id="ARBA00008621"/>
    </source>
</evidence>
<evidence type="ECO:0000256" key="9">
    <source>
        <dbReference type="ARBA" id="ARBA00029596"/>
    </source>
</evidence>
<feature type="binding site" evidence="13">
    <location>
        <position position="121"/>
    </location>
    <ligand>
        <name>substrate</name>
    </ligand>
</feature>
<evidence type="ECO:0000313" key="15">
    <source>
        <dbReference type="Proteomes" id="UP000007962"/>
    </source>
</evidence>
<dbReference type="CDD" id="cd16841">
    <property type="entry name" value="RraA_family"/>
    <property type="match status" value="1"/>
</dbReference>
<dbReference type="GO" id="GO:0032259">
    <property type="term" value="P:methylation"/>
    <property type="evidence" value="ECO:0007669"/>
    <property type="project" value="UniProtKB-KW"/>
</dbReference>
<comment type="subunit">
    <text evidence="4">Homotrimer.</text>
</comment>
<evidence type="ECO:0000256" key="1">
    <source>
        <dbReference type="ARBA" id="ARBA00001342"/>
    </source>
</evidence>
<gene>
    <name evidence="14" type="ordered locus">Bcav_3716</name>
</gene>
<comment type="cofactor">
    <cofactor evidence="13">
        <name>Mg(2+)</name>
        <dbReference type="ChEBI" id="CHEBI:18420"/>
    </cofactor>
</comment>
<dbReference type="InterPro" id="IPR036704">
    <property type="entry name" value="RraA/RraA-like_sf"/>
</dbReference>
<dbReference type="SUPFAM" id="SSF89562">
    <property type="entry name" value="RraA-like"/>
    <property type="match status" value="1"/>
</dbReference>
<dbReference type="InterPro" id="IPR005493">
    <property type="entry name" value="RraA/RraA-like"/>
</dbReference>
<dbReference type="GO" id="GO:0047443">
    <property type="term" value="F:4-hydroxy-4-methyl-2-oxoglutarate aldolase activity"/>
    <property type="evidence" value="ECO:0007669"/>
    <property type="project" value="UniProtKB-EC"/>
</dbReference>
<evidence type="ECO:0000256" key="8">
    <source>
        <dbReference type="ARBA" id="ARBA00025046"/>
    </source>
</evidence>
<dbReference type="STRING" id="471853.Bcav_3716"/>
<comment type="cofactor">
    <cofactor evidence="2">
        <name>a divalent metal cation</name>
        <dbReference type="ChEBI" id="CHEBI:60240"/>
    </cofactor>
</comment>
<dbReference type="EC" id="4.1.3.17" evidence="5"/>
<keyword evidence="15" id="KW-1185">Reference proteome</keyword>
<dbReference type="Proteomes" id="UP000007962">
    <property type="component" value="Chromosome"/>
</dbReference>
<evidence type="ECO:0000256" key="5">
    <source>
        <dbReference type="ARBA" id="ARBA00012213"/>
    </source>
</evidence>
<feature type="binding site" evidence="13">
    <location>
        <begin position="99"/>
        <end position="102"/>
    </location>
    <ligand>
        <name>substrate</name>
    </ligand>
</feature>
<keyword evidence="13" id="KW-0460">Magnesium</keyword>
<evidence type="ECO:0000256" key="12">
    <source>
        <dbReference type="ARBA" id="ARBA00047973"/>
    </source>
</evidence>
<comment type="similarity">
    <text evidence="3">Belongs to the class II aldolase/RraA-like family.</text>
</comment>
<dbReference type="GO" id="GO:0008948">
    <property type="term" value="F:oxaloacetate decarboxylase activity"/>
    <property type="evidence" value="ECO:0007669"/>
    <property type="project" value="UniProtKB-EC"/>
</dbReference>
<organism evidence="14 15">
    <name type="scientific">Beutenbergia cavernae (strain ATCC BAA-8 / DSM 12333 / CCUG 43141 / JCM 11478 / NBRC 16432 / NCIMB 13614 / HKI 0122)</name>
    <dbReference type="NCBI Taxonomy" id="471853"/>
    <lineage>
        <taxon>Bacteria</taxon>
        <taxon>Bacillati</taxon>
        <taxon>Actinomycetota</taxon>
        <taxon>Actinomycetes</taxon>
        <taxon>Micrococcales</taxon>
        <taxon>Beutenbergiaceae</taxon>
        <taxon>Beutenbergia</taxon>
    </lineage>
</organism>
<keyword evidence="14" id="KW-0808">Transferase</keyword>
<evidence type="ECO:0000256" key="13">
    <source>
        <dbReference type="PIRSR" id="PIRSR605493-1"/>
    </source>
</evidence>
<dbReference type="Pfam" id="PF03737">
    <property type="entry name" value="RraA-like"/>
    <property type="match status" value="1"/>
</dbReference>
<dbReference type="eggNOG" id="COG0684">
    <property type="taxonomic scope" value="Bacteria"/>
</dbReference>
<dbReference type="GO" id="GO:0046872">
    <property type="term" value="F:metal ion binding"/>
    <property type="evidence" value="ECO:0007669"/>
    <property type="project" value="UniProtKB-KW"/>
</dbReference>
<evidence type="ECO:0000256" key="4">
    <source>
        <dbReference type="ARBA" id="ARBA00011233"/>
    </source>
</evidence>
<evidence type="ECO:0000256" key="10">
    <source>
        <dbReference type="ARBA" id="ARBA00030169"/>
    </source>
</evidence>
<dbReference type="KEGG" id="bcv:Bcav_3716"/>
<dbReference type="AlphaFoldDB" id="C5C3P9"/>
<comment type="catalytic activity">
    <reaction evidence="12">
        <text>oxaloacetate + H(+) = pyruvate + CO2</text>
        <dbReference type="Rhea" id="RHEA:15641"/>
        <dbReference type="ChEBI" id="CHEBI:15361"/>
        <dbReference type="ChEBI" id="CHEBI:15378"/>
        <dbReference type="ChEBI" id="CHEBI:16452"/>
        <dbReference type="ChEBI" id="CHEBI:16526"/>
        <dbReference type="EC" id="4.1.1.112"/>
    </reaction>
</comment>
<comment type="function">
    <text evidence="8">Catalyzes the aldol cleavage of 4-hydroxy-4-methyl-2-oxoglutarate (HMG) into 2 molecules of pyruvate. Also contains a secondary oxaloacetate (OAA) decarboxylase activity due to the common pyruvate enolate transition state formed following C-C bond cleavage in the retro-aldol and decarboxylation reactions.</text>
</comment>
<dbReference type="OrthoDB" id="9805307at2"/>
<name>C5C3P9_BEUC1</name>
<dbReference type="EMBL" id="CP001618">
    <property type="protein sequence ID" value="ACQ81958.1"/>
    <property type="molecule type" value="Genomic_DNA"/>
</dbReference>
<keyword evidence="14" id="KW-0489">Methyltransferase</keyword>
<reference evidence="14 15" key="1">
    <citation type="journal article" date="2009" name="Stand. Genomic Sci.">
        <title>Complete genome sequence of Beutenbergia cavernae type strain (HKI 0122).</title>
        <authorList>
            <person name="Land M."/>
            <person name="Pukall R."/>
            <person name="Abt B."/>
            <person name="Goker M."/>
            <person name="Rohde M."/>
            <person name="Glavina Del Rio T."/>
            <person name="Tice H."/>
            <person name="Copeland A."/>
            <person name="Cheng J.F."/>
            <person name="Lucas S."/>
            <person name="Chen F."/>
            <person name="Nolan M."/>
            <person name="Bruce D."/>
            <person name="Goodwin L."/>
            <person name="Pitluck S."/>
            <person name="Ivanova N."/>
            <person name="Mavromatis K."/>
            <person name="Ovchinnikova G."/>
            <person name="Pati A."/>
            <person name="Chen A."/>
            <person name="Palaniappan K."/>
            <person name="Hauser L."/>
            <person name="Chang Y.J."/>
            <person name="Jefferies C.C."/>
            <person name="Saunders E."/>
            <person name="Brettin T."/>
            <person name="Detter J.C."/>
            <person name="Han C."/>
            <person name="Chain P."/>
            <person name="Bristow J."/>
            <person name="Eisen J.A."/>
            <person name="Markowitz V."/>
            <person name="Hugenholtz P."/>
            <person name="Kyrpides N.C."/>
            <person name="Klenk H.P."/>
            <person name="Lapidus A."/>
        </authorList>
    </citation>
    <scope>NUCLEOTIDE SEQUENCE [LARGE SCALE GENOMIC DNA]</scope>
    <source>
        <strain evidence="15">ATCC BAA-8 / DSM 12333 / NBRC 16432</strain>
    </source>
</reference>
<dbReference type="RefSeq" id="WP_015884195.1">
    <property type="nucleotide sequence ID" value="NC_012669.1"/>
</dbReference>
<dbReference type="PANTHER" id="PTHR33254:SF4">
    <property type="entry name" value="4-HYDROXY-4-METHYL-2-OXOGLUTARATE ALDOLASE 3-RELATED"/>
    <property type="match status" value="1"/>
</dbReference>
<evidence type="ECO:0000256" key="6">
    <source>
        <dbReference type="ARBA" id="ARBA00012947"/>
    </source>
</evidence>
<dbReference type="HOGENOM" id="CLU_072626_3_0_11"/>
<evidence type="ECO:0000256" key="11">
    <source>
        <dbReference type="ARBA" id="ARBA00032305"/>
    </source>
</evidence>
<dbReference type="Gene3D" id="3.50.30.40">
    <property type="entry name" value="Ribonuclease E inhibitor RraA/RraA-like"/>
    <property type="match status" value="1"/>
</dbReference>
<evidence type="ECO:0000256" key="2">
    <source>
        <dbReference type="ARBA" id="ARBA00001968"/>
    </source>
</evidence>
<protein>
    <recommendedName>
        <fullName evidence="7">Putative 4-hydroxy-4-methyl-2-oxoglutarate aldolase</fullName>
        <ecNumber evidence="6">4.1.1.112</ecNumber>
        <ecNumber evidence="5">4.1.3.17</ecNumber>
    </recommendedName>
    <alternativeName>
        <fullName evidence="11">Oxaloacetate decarboxylase</fullName>
    </alternativeName>
    <alternativeName>
        <fullName evidence="9">Regulator of ribonuclease activity homolog</fullName>
    </alternativeName>
    <alternativeName>
        <fullName evidence="10">RraA-like protein</fullName>
    </alternativeName>
</protein>
<accession>C5C3P9</accession>
<evidence type="ECO:0000256" key="7">
    <source>
        <dbReference type="ARBA" id="ARBA00016549"/>
    </source>
</evidence>
<sequence length="221" mass="23195">MTDPRPDVDLTAVRTHLTSALLSDALDAQGLRHQCLGTGLALLDPTRVLAGYAFPVTIQRVYDVPAEPFRGLVAALDAIGRDEVFVTATHRAADIAVWGELLSTVCLARGAAGAITDGLVRDTRAVRELGFPVVSAGTIPYDSMGRHEIVAHGVPCVVDGVRIERGDLIVADSDGVVVVPQAVAAGTVRAALDKRRGENAFRRAVAEGMSATEAFATFGVL</sequence>
<evidence type="ECO:0000313" key="14">
    <source>
        <dbReference type="EMBL" id="ACQ81958.1"/>
    </source>
</evidence>
<dbReference type="GO" id="GO:0008168">
    <property type="term" value="F:methyltransferase activity"/>
    <property type="evidence" value="ECO:0007669"/>
    <property type="project" value="UniProtKB-KW"/>
</dbReference>
<keyword evidence="13" id="KW-0479">Metal-binding</keyword>
<dbReference type="EC" id="4.1.1.112" evidence="6"/>
<dbReference type="PANTHER" id="PTHR33254">
    <property type="entry name" value="4-HYDROXY-4-METHYL-2-OXOGLUTARATE ALDOLASE 3-RELATED"/>
    <property type="match status" value="1"/>
</dbReference>
<proteinExistence type="inferred from homology"/>